<organism evidence="2 3">
    <name type="scientific">Oidiodendron maius (strain Zn)</name>
    <dbReference type="NCBI Taxonomy" id="913774"/>
    <lineage>
        <taxon>Eukaryota</taxon>
        <taxon>Fungi</taxon>
        <taxon>Dikarya</taxon>
        <taxon>Ascomycota</taxon>
        <taxon>Pezizomycotina</taxon>
        <taxon>Leotiomycetes</taxon>
        <taxon>Leotiomycetes incertae sedis</taxon>
        <taxon>Myxotrichaceae</taxon>
        <taxon>Oidiodendron</taxon>
    </lineage>
</organism>
<proteinExistence type="predicted"/>
<dbReference type="OrthoDB" id="4817121at2759"/>
<dbReference type="AlphaFoldDB" id="A0A0C3GN12"/>
<keyword evidence="3" id="KW-1185">Reference proteome</keyword>
<dbReference type="Proteomes" id="UP000054321">
    <property type="component" value="Unassembled WGS sequence"/>
</dbReference>
<feature type="chain" id="PRO_5002174582" evidence="1">
    <location>
        <begin position="19"/>
        <end position="112"/>
    </location>
</feature>
<name>A0A0C3GN12_OIDMZ</name>
<evidence type="ECO:0000256" key="1">
    <source>
        <dbReference type="SAM" id="SignalP"/>
    </source>
</evidence>
<dbReference type="EMBL" id="KN832902">
    <property type="protein sequence ID" value="KIM92944.1"/>
    <property type="molecule type" value="Genomic_DNA"/>
</dbReference>
<protein>
    <submittedName>
        <fullName evidence="2">Uncharacterized protein</fullName>
    </submittedName>
</protein>
<evidence type="ECO:0000313" key="3">
    <source>
        <dbReference type="Proteomes" id="UP000054321"/>
    </source>
</evidence>
<dbReference type="InParanoid" id="A0A0C3GN12"/>
<sequence>MQFTKVATLLALFGSLAAATPAPKYAPINPLGKRSSVTYTVYSDDTCDNVVSTQTVYNGQICTPYTNVRSISVNNDDGCTVSTWSGSNCGGSHYTAVSGCNTVLFASVLVQC</sequence>
<dbReference type="HOGENOM" id="CLU_152127_0_0_1"/>
<accession>A0A0C3GN12</accession>
<reference evidence="3" key="2">
    <citation type="submission" date="2015-01" db="EMBL/GenBank/DDBJ databases">
        <title>Evolutionary Origins and Diversification of the Mycorrhizal Mutualists.</title>
        <authorList>
            <consortium name="DOE Joint Genome Institute"/>
            <consortium name="Mycorrhizal Genomics Consortium"/>
            <person name="Kohler A."/>
            <person name="Kuo A."/>
            <person name="Nagy L.G."/>
            <person name="Floudas D."/>
            <person name="Copeland A."/>
            <person name="Barry K.W."/>
            <person name="Cichocki N."/>
            <person name="Veneault-Fourrey C."/>
            <person name="LaButti K."/>
            <person name="Lindquist E.A."/>
            <person name="Lipzen A."/>
            <person name="Lundell T."/>
            <person name="Morin E."/>
            <person name="Murat C."/>
            <person name="Riley R."/>
            <person name="Ohm R."/>
            <person name="Sun H."/>
            <person name="Tunlid A."/>
            <person name="Henrissat B."/>
            <person name="Grigoriev I.V."/>
            <person name="Hibbett D.S."/>
            <person name="Martin F."/>
        </authorList>
    </citation>
    <scope>NUCLEOTIDE SEQUENCE [LARGE SCALE GENOMIC DNA]</scope>
    <source>
        <strain evidence="3">Zn</strain>
    </source>
</reference>
<reference evidence="2 3" key="1">
    <citation type="submission" date="2014-04" db="EMBL/GenBank/DDBJ databases">
        <authorList>
            <consortium name="DOE Joint Genome Institute"/>
            <person name="Kuo A."/>
            <person name="Martino E."/>
            <person name="Perotto S."/>
            <person name="Kohler A."/>
            <person name="Nagy L.G."/>
            <person name="Floudas D."/>
            <person name="Copeland A."/>
            <person name="Barry K.W."/>
            <person name="Cichocki N."/>
            <person name="Veneault-Fourrey C."/>
            <person name="LaButti K."/>
            <person name="Lindquist E.A."/>
            <person name="Lipzen A."/>
            <person name="Lundell T."/>
            <person name="Morin E."/>
            <person name="Murat C."/>
            <person name="Sun H."/>
            <person name="Tunlid A."/>
            <person name="Henrissat B."/>
            <person name="Grigoriev I.V."/>
            <person name="Hibbett D.S."/>
            <person name="Martin F."/>
            <person name="Nordberg H.P."/>
            <person name="Cantor M.N."/>
            <person name="Hua S.X."/>
        </authorList>
    </citation>
    <scope>NUCLEOTIDE SEQUENCE [LARGE SCALE GENOMIC DNA]</scope>
    <source>
        <strain evidence="2 3">Zn</strain>
    </source>
</reference>
<evidence type="ECO:0000313" key="2">
    <source>
        <dbReference type="EMBL" id="KIM92944.1"/>
    </source>
</evidence>
<gene>
    <name evidence="2" type="ORF">OIDMADRAFT_62067</name>
</gene>
<keyword evidence="1" id="KW-0732">Signal</keyword>
<feature type="signal peptide" evidence="1">
    <location>
        <begin position="1"/>
        <end position="18"/>
    </location>
</feature>